<comment type="caution">
    <text evidence="2">The sequence shown here is derived from an EMBL/GenBank/DDBJ whole genome shotgun (WGS) entry which is preliminary data.</text>
</comment>
<proteinExistence type="predicted"/>
<gene>
    <name evidence="2" type="ORF">TNCT_430741</name>
</gene>
<evidence type="ECO:0000313" key="3">
    <source>
        <dbReference type="Proteomes" id="UP000887116"/>
    </source>
</evidence>
<feature type="compositionally biased region" description="Polar residues" evidence="1">
    <location>
        <begin position="59"/>
        <end position="73"/>
    </location>
</feature>
<dbReference type="Proteomes" id="UP000887116">
    <property type="component" value="Unassembled WGS sequence"/>
</dbReference>
<protein>
    <submittedName>
        <fullName evidence="2">Uncharacterized protein</fullName>
    </submittedName>
</protein>
<evidence type="ECO:0000313" key="2">
    <source>
        <dbReference type="EMBL" id="GFR01522.1"/>
    </source>
</evidence>
<reference evidence="2" key="1">
    <citation type="submission" date="2020-07" db="EMBL/GenBank/DDBJ databases">
        <title>Multicomponent nature underlies the extraordinary mechanical properties of spider dragline silk.</title>
        <authorList>
            <person name="Kono N."/>
            <person name="Nakamura H."/>
            <person name="Mori M."/>
            <person name="Yoshida Y."/>
            <person name="Ohtoshi R."/>
            <person name="Malay A.D."/>
            <person name="Moran D.A.P."/>
            <person name="Tomita M."/>
            <person name="Numata K."/>
            <person name="Arakawa K."/>
        </authorList>
    </citation>
    <scope>NUCLEOTIDE SEQUENCE</scope>
</reference>
<keyword evidence="3" id="KW-1185">Reference proteome</keyword>
<sequence length="97" mass="11102">MPNIEEATHEHPRRIQQKNRYHIRAGVNATAKKISMLPAALPKAAHSHTAHAYAKTPQDARQAQPHNACSQRMSHTHEMPKAKWFSNIRSMQFMARI</sequence>
<dbReference type="AlphaFoldDB" id="A0A8X6LAP4"/>
<feature type="region of interest" description="Disordered" evidence="1">
    <location>
        <begin position="47"/>
        <end position="80"/>
    </location>
</feature>
<evidence type="ECO:0000256" key="1">
    <source>
        <dbReference type="SAM" id="MobiDB-lite"/>
    </source>
</evidence>
<accession>A0A8X6LAP4</accession>
<name>A0A8X6LAP4_TRICU</name>
<dbReference type="EMBL" id="BMAO01035127">
    <property type="protein sequence ID" value="GFR01522.1"/>
    <property type="molecule type" value="Genomic_DNA"/>
</dbReference>
<organism evidence="2 3">
    <name type="scientific">Trichonephila clavata</name>
    <name type="common">Joro spider</name>
    <name type="synonym">Nephila clavata</name>
    <dbReference type="NCBI Taxonomy" id="2740835"/>
    <lineage>
        <taxon>Eukaryota</taxon>
        <taxon>Metazoa</taxon>
        <taxon>Ecdysozoa</taxon>
        <taxon>Arthropoda</taxon>
        <taxon>Chelicerata</taxon>
        <taxon>Arachnida</taxon>
        <taxon>Araneae</taxon>
        <taxon>Araneomorphae</taxon>
        <taxon>Entelegynae</taxon>
        <taxon>Araneoidea</taxon>
        <taxon>Nephilidae</taxon>
        <taxon>Trichonephila</taxon>
    </lineage>
</organism>